<sequence length="92" mass="9965">MAELTDEQFTPAMERGVEADRAEPRASAVHYDDAGRRVQVALRNGCTFTFPVSLVAELAEAAQEDLKEVRVAGTGTGIRFPKLDVDLSVPGF</sequence>
<evidence type="ECO:0000313" key="3">
    <source>
        <dbReference type="Proteomes" id="UP000528286"/>
    </source>
</evidence>
<reference evidence="2 3" key="1">
    <citation type="submission" date="2020-08" db="EMBL/GenBank/DDBJ databases">
        <title>Genomic Encyclopedia of Type Strains, Phase IV (KMG-IV): sequencing the most valuable type-strain genomes for metagenomic binning, comparative biology and taxonomic classification.</title>
        <authorList>
            <person name="Goeker M."/>
        </authorList>
    </citation>
    <scope>NUCLEOTIDE SEQUENCE [LARGE SCALE GENOMIC DNA]</scope>
    <source>
        <strain evidence="2 3">DSM 29853</strain>
    </source>
</reference>
<evidence type="ECO:0000256" key="1">
    <source>
        <dbReference type="SAM" id="MobiDB-lite"/>
    </source>
</evidence>
<dbReference type="InterPro" id="IPR018841">
    <property type="entry name" value="DUF2442"/>
</dbReference>
<gene>
    <name evidence="2" type="ORF">GGR23_000515</name>
</gene>
<dbReference type="RefSeq" id="WP_246364864.1">
    <property type="nucleotide sequence ID" value="NZ_JACIEZ010000001.1"/>
</dbReference>
<protein>
    <submittedName>
        <fullName evidence="2">Uncharacterized protein RhaS with RHS repeats</fullName>
    </submittedName>
</protein>
<dbReference type="AlphaFoldDB" id="A0A7W6NJD0"/>
<accession>A0A7W6NJD0</accession>
<dbReference type="Proteomes" id="UP000528286">
    <property type="component" value="Unassembled WGS sequence"/>
</dbReference>
<dbReference type="EMBL" id="JACIEZ010000001">
    <property type="protein sequence ID" value="MBB4063354.1"/>
    <property type="molecule type" value="Genomic_DNA"/>
</dbReference>
<feature type="region of interest" description="Disordered" evidence="1">
    <location>
        <begin position="1"/>
        <end position="26"/>
    </location>
</feature>
<organism evidence="2 3">
    <name type="scientific">Gellertiella hungarica</name>
    <dbReference type="NCBI Taxonomy" id="1572859"/>
    <lineage>
        <taxon>Bacteria</taxon>
        <taxon>Pseudomonadati</taxon>
        <taxon>Pseudomonadota</taxon>
        <taxon>Alphaproteobacteria</taxon>
        <taxon>Hyphomicrobiales</taxon>
        <taxon>Rhizobiaceae</taxon>
        <taxon>Gellertiella</taxon>
    </lineage>
</organism>
<name>A0A7W6NJD0_9HYPH</name>
<dbReference type="Gene3D" id="3.30.2020.40">
    <property type="entry name" value="Uncharacterised protein PF10387, DUF2442"/>
    <property type="match status" value="1"/>
</dbReference>
<dbReference type="Pfam" id="PF10387">
    <property type="entry name" value="DUF2442"/>
    <property type="match status" value="1"/>
</dbReference>
<comment type="caution">
    <text evidence="2">The sequence shown here is derived from an EMBL/GenBank/DDBJ whole genome shotgun (WGS) entry which is preliminary data.</text>
</comment>
<proteinExistence type="predicted"/>
<keyword evidence="3" id="KW-1185">Reference proteome</keyword>
<evidence type="ECO:0000313" key="2">
    <source>
        <dbReference type="EMBL" id="MBB4063354.1"/>
    </source>
</evidence>
<feature type="compositionally biased region" description="Basic and acidic residues" evidence="1">
    <location>
        <begin position="15"/>
        <end position="26"/>
    </location>
</feature>